<comment type="caution">
    <text evidence="2">The sequence shown here is derived from an EMBL/GenBank/DDBJ whole genome shotgun (WGS) entry which is preliminary data.</text>
</comment>
<gene>
    <name evidence="2" type="ORF">GN244_ATG06355</name>
</gene>
<sequence length="599" mass="65439">MEGGYYVQVALRSMAKHIQPVSETSIDEVKQPDRRWARRAVPRDAAIVLALHMTFNEAVHVHDPVDPNEAGRIFAYSVKGLVDQMLMPILTSVEHVLQDGDLSFQRDAKPVAPTNDRHASKLIKRRIKHRKQFYSTEKTTTYGAYAASRASSRTGSRIGSRLGGSKVSPSARKGHKMSLGFGPNSGDFMNTSWIESPESNNNSPWLSSSSLVVNTARGAVDYVEMQRRADIERDLSTRESVRRSNDEINRKSDVRIKLRSLADPTISLEKEEAMIAALGAKAQRSRLQQSRKGTRGKAPGIPPPTLSPLSGTRVGTKGANLSPLDSNETMTFRTEDYKGLSSDVVLYGNSGELLVSQNCFVVEHKLRQELLYDLHTRGVIQPRIKLAAIPKTEEDVKIGKHSAVTKQIRSPTRLRSPLLNHGPNISGFNDQIGSFESSASPMFNFQGVPLAKGVALKPPDASLTQPSNGQNAAQPKAPKKNFTPESLPTTKLETNLSPLIKAPGGNKSALLGDSSLQAQNTRPTDVSLAASVQSSRTLKLERSVGSPVQVLPKHVHNDEKQLQNLRIRTPACPNRLSHKTPSFMGSDGDAGNPVFTPRG</sequence>
<feature type="region of interest" description="Disordered" evidence="1">
    <location>
        <begin position="282"/>
        <end position="313"/>
    </location>
</feature>
<organism evidence="2 3">
    <name type="scientific">Phytophthora infestans</name>
    <name type="common">Potato late blight agent</name>
    <name type="synonym">Botrytis infestans</name>
    <dbReference type="NCBI Taxonomy" id="4787"/>
    <lineage>
        <taxon>Eukaryota</taxon>
        <taxon>Sar</taxon>
        <taxon>Stramenopiles</taxon>
        <taxon>Oomycota</taxon>
        <taxon>Peronosporomycetes</taxon>
        <taxon>Peronosporales</taxon>
        <taxon>Peronosporaceae</taxon>
        <taxon>Phytophthora</taxon>
    </lineage>
</organism>
<evidence type="ECO:0000313" key="2">
    <source>
        <dbReference type="EMBL" id="KAF4041358.1"/>
    </source>
</evidence>
<dbReference type="EMBL" id="WSZM01000125">
    <property type="protein sequence ID" value="KAF4041358.1"/>
    <property type="molecule type" value="Genomic_DNA"/>
</dbReference>
<evidence type="ECO:0000313" key="3">
    <source>
        <dbReference type="Proteomes" id="UP000602510"/>
    </source>
</evidence>
<dbReference type="AlphaFoldDB" id="A0A833WGN8"/>
<feature type="compositionally biased region" description="Polar residues" evidence="1">
    <location>
        <begin position="462"/>
        <end position="473"/>
    </location>
</feature>
<proteinExistence type="predicted"/>
<feature type="region of interest" description="Disordered" evidence="1">
    <location>
        <begin position="571"/>
        <end position="599"/>
    </location>
</feature>
<feature type="compositionally biased region" description="Low complexity" evidence="1">
    <location>
        <begin position="153"/>
        <end position="165"/>
    </location>
</feature>
<feature type="region of interest" description="Disordered" evidence="1">
    <location>
        <begin position="456"/>
        <end position="506"/>
    </location>
</feature>
<reference evidence="2" key="1">
    <citation type="submission" date="2020-04" db="EMBL/GenBank/DDBJ databases">
        <title>Hybrid Assembly of Korean Phytophthora infestans isolates.</title>
        <authorList>
            <person name="Prokchorchik M."/>
            <person name="Lee Y."/>
            <person name="Seo J."/>
            <person name="Cho J.-H."/>
            <person name="Park Y.-E."/>
            <person name="Jang D.-C."/>
            <person name="Im J.-S."/>
            <person name="Choi J.-G."/>
            <person name="Park H.-J."/>
            <person name="Lee G.-B."/>
            <person name="Lee Y.-G."/>
            <person name="Hong S.-Y."/>
            <person name="Cho K."/>
            <person name="Sohn K.H."/>
        </authorList>
    </citation>
    <scope>NUCLEOTIDE SEQUENCE</scope>
    <source>
        <strain evidence="2">KR_1_A1</strain>
    </source>
</reference>
<dbReference type="Proteomes" id="UP000602510">
    <property type="component" value="Unassembled WGS sequence"/>
</dbReference>
<feature type="region of interest" description="Disordered" evidence="1">
    <location>
        <begin position="153"/>
        <end position="182"/>
    </location>
</feature>
<evidence type="ECO:0000256" key="1">
    <source>
        <dbReference type="SAM" id="MobiDB-lite"/>
    </source>
</evidence>
<accession>A0A833WGN8</accession>
<keyword evidence="3" id="KW-1185">Reference proteome</keyword>
<name>A0A833WGN8_PHYIN</name>
<feature type="compositionally biased region" description="Polar residues" evidence="1">
    <location>
        <begin position="483"/>
        <end position="497"/>
    </location>
</feature>
<protein>
    <submittedName>
        <fullName evidence="2">Uncharacterized protein</fullName>
    </submittedName>
</protein>